<evidence type="ECO:0000256" key="2">
    <source>
        <dbReference type="SAM" id="Phobius"/>
    </source>
</evidence>
<feature type="transmembrane region" description="Helical" evidence="2">
    <location>
        <begin position="141"/>
        <end position="161"/>
    </location>
</feature>
<evidence type="ECO:0000313" key="3">
    <source>
        <dbReference type="EMBL" id="GHA95126.1"/>
    </source>
</evidence>
<protein>
    <recommendedName>
        <fullName evidence="5">Integral membrane protein</fullName>
    </recommendedName>
</protein>
<feature type="compositionally biased region" description="Pro residues" evidence="1">
    <location>
        <begin position="26"/>
        <end position="57"/>
    </location>
</feature>
<accession>A0ABQ3DPD0</accession>
<feature type="transmembrane region" description="Helical" evidence="2">
    <location>
        <begin position="191"/>
        <end position="212"/>
    </location>
</feature>
<dbReference type="EMBL" id="BMVO01000003">
    <property type="protein sequence ID" value="GHA95126.1"/>
    <property type="molecule type" value="Genomic_DNA"/>
</dbReference>
<gene>
    <name evidence="3" type="ORF">GCM10010346_17440</name>
</gene>
<keyword evidence="2" id="KW-0812">Transmembrane</keyword>
<feature type="transmembrane region" description="Helical" evidence="2">
    <location>
        <begin position="108"/>
        <end position="129"/>
    </location>
</feature>
<reference evidence="4" key="1">
    <citation type="journal article" date="2019" name="Int. J. Syst. Evol. Microbiol.">
        <title>The Global Catalogue of Microorganisms (GCM) 10K type strain sequencing project: providing services to taxonomists for standard genome sequencing and annotation.</title>
        <authorList>
            <consortium name="The Broad Institute Genomics Platform"/>
            <consortium name="The Broad Institute Genome Sequencing Center for Infectious Disease"/>
            <person name="Wu L."/>
            <person name="Ma J."/>
        </authorList>
    </citation>
    <scope>NUCLEOTIDE SEQUENCE [LARGE SCALE GENOMIC DNA]</scope>
    <source>
        <strain evidence="4">JCM 4737</strain>
    </source>
</reference>
<comment type="caution">
    <text evidence="3">The sequence shown here is derived from an EMBL/GenBank/DDBJ whole genome shotgun (WGS) entry which is preliminary data.</text>
</comment>
<sequence>MGSFCFCFSGDPFMSQPWQPQYNPGHQPPVPQQPPGPPQGFGAPPPAAPGPFPPQPAYPQQGPYGPQRRSGNPVGAFFLGFLASVVVSLVYSGIVYATYQDQSENTVYVLYVLHALVNGAAVGALVGLVGHRRTGAHIGGAVVAVLGAFFGFTNAVVFVTMDAGWFAFRNMMQADALIPAKAWWGNGGDSWPISLLGLVVAAAAAWGLAHLVGRTRR</sequence>
<organism evidence="3 4">
    <name type="scientific">Streptomyces chryseus</name>
    <dbReference type="NCBI Taxonomy" id="68186"/>
    <lineage>
        <taxon>Bacteria</taxon>
        <taxon>Bacillati</taxon>
        <taxon>Actinomycetota</taxon>
        <taxon>Actinomycetes</taxon>
        <taxon>Kitasatosporales</taxon>
        <taxon>Streptomycetaceae</taxon>
        <taxon>Streptomyces</taxon>
    </lineage>
</organism>
<evidence type="ECO:0008006" key="5">
    <source>
        <dbReference type="Google" id="ProtNLM"/>
    </source>
</evidence>
<feature type="transmembrane region" description="Helical" evidence="2">
    <location>
        <begin position="74"/>
        <end position="96"/>
    </location>
</feature>
<evidence type="ECO:0000256" key="1">
    <source>
        <dbReference type="SAM" id="MobiDB-lite"/>
    </source>
</evidence>
<dbReference type="Proteomes" id="UP000599437">
    <property type="component" value="Unassembled WGS sequence"/>
</dbReference>
<evidence type="ECO:0000313" key="4">
    <source>
        <dbReference type="Proteomes" id="UP000599437"/>
    </source>
</evidence>
<name>A0ABQ3DPD0_9ACTN</name>
<feature type="compositionally biased region" description="Low complexity" evidence="1">
    <location>
        <begin position="58"/>
        <end position="67"/>
    </location>
</feature>
<keyword evidence="2" id="KW-0472">Membrane</keyword>
<proteinExistence type="predicted"/>
<keyword evidence="4" id="KW-1185">Reference proteome</keyword>
<feature type="region of interest" description="Disordered" evidence="1">
    <location>
        <begin position="18"/>
        <end position="67"/>
    </location>
</feature>
<keyword evidence="2" id="KW-1133">Transmembrane helix</keyword>